<dbReference type="InterPro" id="IPR003439">
    <property type="entry name" value="ABC_transporter-like_ATP-bd"/>
</dbReference>
<feature type="domain" description="ABC transporter" evidence="9">
    <location>
        <begin position="6"/>
        <end position="245"/>
    </location>
</feature>
<comment type="similarity">
    <text evidence="2">Belongs to the ABC transporter superfamily.</text>
</comment>
<name>D1CFU5_THET1</name>
<dbReference type="InterPro" id="IPR050095">
    <property type="entry name" value="ECF_ABC_transporter_ATP-bd"/>
</dbReference>
<dbReference type="PROSITE" id="PS00211">
    <property type="entry name" value="ABC_TRANSPORTER_1"/>
    <property type="match status" value="1"/>
</dbReference>
<dbReference type="OrthoDB" id="9782163at2"/>
<dbReference type="PROSITE" id="PS50893">
    <property type="entry name" value="ABC_TRANSPORTER_2"/>
    <property type="match status" value="1"/>
</dbReference>
<evidence type="ECO:0000256" key="7">
    <source>
        <dbReference type="ARBA" id="ARBA00022967"/>
    </source>
</evidence>
<evidence type="ECO:0000259" key="9">
    <source>
        <dbReference type="PROSITE" id="PS50893"/>
    </source>
</evidence>
<dbReference type="eggNOG" id="COG1122">
    <property type="taxonomic scope" value="Bacteria"/>
</dbReference>
<accession>D1CFU5</accession>
<dbReference type="GO" id="GO:0043190">
    <property type="term" value="C:ATP-binding cassette (ABC) transporter complex"/>
    <property type="evidence" value="ECO:0007669"/>
    <property type="project" value="TreeGrafter"/>
</dbReference>
<comment type="subcellular location">
    <subcellularLocation>
        <location evidence="1">Cell membrane</location>
        <topology evidence="1">Peripheral membrane protein</topology>
    </subcellularLocation>
</comment>
<dbReference type="InterPro" id="IPR015856">
    <property type="entry name" value="ABC_transpr_CbiO/EcfA_su"/>
</dbReference>
<protein>
    <submittedName>
        <fullName evidence="10">ABC transporter related protein</fullName>
    </submittedName>
</protein>
<dbReference type="InterPro" id="IPR003593">
    <property type="entry name" value="AAA+_ATPase"/>
</dbReference>
<evidence type="ECO:0000313" key="10">
    <source>
        <dbReference type="EMBL" id="ACZ41801.1"/>
    </source>
</evidence>
<dbReference type="HOGENOM" id="CLU_000604_1_22_0"/>
<dbReference type="Proteomes" id="UP000000323">
    <property type="component" value="Chromosome 1"/>
</dbReference>
<evidence type="ECO:0000256" key="1">
    <source>
        <dbReference type="ARBA" id="ARBA00004202"/>
    </source>
</evidence>
<dbReference type="PANTHER" id="PTHR43553">
    <property type="entry name" value="HEAVY METAL TRANSPORTER"/>
    <property type="match status" value="1"/>
</dbReference>
<keyword evidence="7" id="KW-1278">Translocase</keyword>
<keyword evidence="3" id="KW-0813">Transport</keyword>
<evidence type="ECO:0000256" key="3">
    <source>
        <dbReference type="ARBA" id="ARBA00022448"/>
    </source>
</evidence>
<dbReference type="GO" id="GO:0016887">
    <property type="term" value="F:ATP hydrolysis activity"/>
    <property type="evidence" value="ECO:0007669"/>
    <property type="project" value="InterPro"/>
</dbReference>
<dbReference type="KEGG" id="ttr:Tter_0884"/>
<dbReference type="GO" id="GO:0042626">
    <property type="term" value="F:ATPase-coupled transmembrane transporter activity"/>
    <property type="evidence" value="ECO:0007669"/>
    <property type="project" value="TreeGrafter"/>
</dbReference>
<dbReference type="GO" id="GO:0005524">
    <property type="term" value="F:ATP binding"/>
    <property type="evidence" value="ECO:0007669"/>
    <property type="project" value="UniProtKB-KW"/>
</dbReference>
<keyword evidence="4" id="KW-1003">Cell membrane</keyword>
<keyword evidence="8" id="KW-0472">Membrane</keyword>
<keyword evidence="11" id="KW-1185">Reference proteome</keyword>
<reference evidence="11" key="1">
    <citation type="journal article" date="2010" name="Stand. Genomic Sci.">
        <title>Complete genome sequence of 'Thermobaculum terrenum' type strain (YNP1).</title>
        <authorList>
            <person name="Kiss H."/>
            <person name="Cleland D."/>
            <person name="Lapidus A."/>
            <person name="Lucas S."/>
            <person name="Glavina Del Rio T."/>
            <person name="Nolan M."/>
            <person name="Tice H."/>
            <person name="Han C."/>
            <person name="Goodwin L."/>
            <person name="Pitluck S."/>
            <person name="Liolios K."/>
            <person name="Ivanova N."/>
            <person name="Mavromatis K."/>
            <person name="Ovchinnikova G."/>
            <person name="Pati A."/>
            <person name="Chen A."/>
            <person name="Palaniappan K."/>
            <person name="Land M."/>
            <person name="Hauser L."/>
            <person name="Chang Y."/>
            <person name="Jeffries C."/>
            <person name="Lu M."/>
            <person name="Brettin T."/>
            <person name="Detter J."/>
            <person name="Goker M."/>
            <person name="Tindall B."/>
            <person name="Beck B."/>
            <person name="McDermott T."/>
            <person name="Woyke T."/>
            <person name="Bristow J."/>
            <person name="Eisen J."/>
            <person name="Markowitz V."/>
            <person name="Hugenholtz P."/>
            <person name="Kyrpides N."/>
            <person name="Klenk H."/>
            <person name="Cheng J."/>
        </authorList>
    </citation>
    <scope>NUCLEOTIDE SEQUENCE [LARGE SCALE GENOMIC DNA]</scope>
    <source>
        <strain evidence="11">ATCC BAA-798 / YNP1</strain>
    </source>
</reference>
<dbReference type="STRING" id="525904.Tter_0884"/>
<dbReference type="FunFam" id="3.40.50.300:FF:000224">
    <property type="entry name" value="Energy-coupling factor transporter ATP-binding protein EcfA"/>
    <property type="match status" value="1"/>
</dbReference>
<dbReference type="EMBL" id="CP001825">
    <property type="protein sequence ID" value="ACZ41801.1"/>
    <property type="molecule type" value="Genomic_DNA"/>
</dbReference>
<evidence type="ECO:0000313" key="11">
    <source>
        <dbReference type="Proteomes" id="UP000000323"/>
    </source>
</evidence>
<keyword evidence="5" id="KW-0547">Nucleotide-binding</keyword>
<evidence type="ECO:0000256" key="2">
    <source>
        <dbReference type="ARBA" id="ARBA00005417"/>
    </source>
</evidence>
<keyword evidence="6" id="KW-0067">ATP-binding</keyword>
<sequence>MSDPVFVLEDVCYNYPGGIKALDGLNLSVNAGDRIAILGANGSGKSTLLRLLDALYFPSQGKFTAFGRLITEESFQDEDFAFSFRRRVALVFQDPDVQLFNATVFDEVAFGPLQLGWDKSEIIRKVNDILDLMEIAHLRDRAPHRLSGGEQKRVALASVLILDPEVLLLDEPTAALDPRSQEQIIDFLTLWGQKGKTIICSTHDLDIVEDIADKCYVIQAGKVAANGSPGDILADINLLLNTNLIRTPRIRLNSP</sequence>
<evidence type="ECO:0000256" key="4">
    <source>
        <dbReference type="ARBA" id="ARBA00022475"/>
    </source>
</evidence>
<proteinExistence type="inferred from homology"/>
<dbReference type="Pfam" id="PF00005">
    <property type="entry name" value="ABC_tran"/>
    <property type="match status" value="1"/>
</dbReference>
<evidence type="ECO:0000256" key="6">
    <source>
        <dbReference type="ARBA" id="ARBA00022840"/>
    </source>
</evidence>
<dbReference type="AlphaFoldDB" id="D1CFU5"/>
<organism evidence="10 11">
    <name type="scientific">Thermobaculum terrenum (strain ATCC BAA-798 / CCMEE 7001 / YNP1)</name>
    <dbReference type="NCBI Taxonomy" id="525904"/>
    <lineage>
        <taxon>Bacteria</taxon>
        <taxon>Bacillati</taxon>
        <taxon>Chloroflexota</taxon>
        <taxon>Chloroflexia</taxon>
        <taxon>Candidatus Thermobaculales</taxon>
        <taxon>Candidatus Thermobaculaceae</taxon>
        <taxon>Thermobaculum</taxon>
    </lineage>
</organism>
<evidence type="ECO:0000256" key="5">
    <source>
        <dbReference type="ARBA" id="ARBA00022741"/>
    </source>
</evidence>
<dbReference type="InterPro" id="IPR027417">
    <property type="entry name" value="P-loop_NTPase"/>
</dbReference>
<dbReference type="SMART" id="SM00382">
    <property type="entry name" value="AAA"/>
    <property type="match status" value="1"/>
</dbReference>
<evidence type="ECO:0000256" key="8">
    <source>
        <dbReference type="ARBA" id="ARBA00023136"/>
    </source>
</evidence>
<dbReference type="InterPro" id="IPR017871">
    <property type="entry name" value="ABC_transporter-like_CS"/>
</dbReference>
<dbReference type="PANTHER" id="PTHR43553:SF27">
    <property type="entry name" value="ENERGY-COUPLING FACTOR TRANSPORTER ATP-BINDING PROTEIN ECFA2"/>
    <property type="match status" value="1"/>
</dbReference>
<dbReference type="Gene3D" id="3.40.50.300">
    <property type="entry name" value="P-loop containing nucleotide triphosphate hydrolases"/>
    <property type="match status" value="1"/>
</dbReference>
<gene>
    <name evidence="10" type="ordered locus">Tter_0884</name>
</gene>
<dbReference type="SUPFAM" id="SSF52540">
    <property type="entry name" value="P-loop containing nucleoside triphosphate hydrolases"/>
    <property type="match status" value="1"/>
</dbReference>
<dbReference type="CDD" id="cd03225">
    <property type="entry name" value="ABC_cobalt_CbiO_domain1"/>
    <property type="match status" value="1"/>
</dbReference>
<dbReference type="RefSeq" id="WP_012874836.1">
    <property type="nucleotide sequence ID" value="NC_013525.1"/>
</dbReference>